<evidence type="ECO:0000313" key="4">
    <source>
        <dbReference type="Proteomes" id="UP000241362"/>
    </source>
</evidence>
<comment type="caution">
    <text evidence="3">The sequence shown here is derived from an EMBL/GenBank/DDBJ whole genome shotgun (WGS) entry which is preliminary data.</text>
</comment>
<dbReference type="PANTHER" id="PTHR30222">
    <property type="entry name" value="SPERMIDINE/PUTRESCINE-BINDING PERIPLASMIC PROTEIN"/>
    <property type="match status" value="1"/>
</dbReference>
<dbReference type="Pfam" id="PF13416">
    <property type="entry name" value="SBP_bac_8"/>
    <property type="match status" value="1"/>
</dbReference>
<dbReference type="RefSeq" id="WP_107671991.1">
    <property type="nucleotide sequence ID" value="NZ_PZKE01000002.1"/>
</dbReference>
<reference evidence="3 4" key="1">
    <citation type="submission" date="2018-03" db="EMBL/GenBank/DDBJ databases">
        <title>Rhodobacter blasticus.</title>
        <authorList>
            <person name="Meyer T.E."/>
            <person name="Miller S."/>
            <person name="Lodha T."/>
            <person name="Gandham S."/>
            <person name="Chintalapati S."/>
            <person name="Chintalapati V.R."/>
        </authorList>
    </citation>
    <scope>NUCLEOTIDE SEQUENCE [LARGE SCALE GENOMIC DNA]</scope>
    <source>
        <strain evidence="3 4">DSM 2131</strain>
    </source>
</reference>
<evidence type="ECO:0000313" key="3">
    <source>
        <dbReference type="EMBL" id="PTE15982.1"/>
    </source>
</evidence>
<name>A0A2T4JDJ3_FUSBL</name>
<evidence type="ECO:0000256" key="1">
    <source>
        <dbReference type="ARBA" id="ARBA00022729"/>
    </source>
</evidence>
<dbReference type="SUPFAM" id="SSF53850">
    <property type="entry name" value="Periplasmic binding protein-like II"/>
    <property type="match status" value="1"/>
</dbReference>
<dbReference type="AlphaFoldDB" id="A0A2T4JDJ3"/>
<protein>
    <submittedName>
        <fullName evidence="3">Polyamine ABC transporter substrate-binding protein</fullName>
    </submittedName>
</protein>
<feature type="signal peptide" evidence="2">
    <location>
        <begin position="1"/>
        <end position="23"/>
    </location>
</feature>
<evidence type="ECO:0000256" key="2">
    <source>
        <dbReference type="SAM" id="SignalP"/>
    </source>
</evidence>
<dbReference type="InterPro" id="IPR006059">
    <property type="entry name" value="SBP"/>
</dbReference>
<organism evidence="3 4">
    <name type="scientific">Fuscovulum blasticum DSM 2131</name>
    <dbReference type="NCBI Taxonomy" id="1188250"/>
    <lineage>
        <taxon>Bacteria</taxon>
        <taxon>Pseudomonadati</taxon>
        <taxon>Pseudomonadota</taxon>
        <taxon>Alphaproteobacteria</taxon>
        <taxon>Rhodobacterales</taxon>
        <taxon>Paracoccaceae</taxon>
        <taxon>Pseudogemmobacter</taxon>
    </lineage>
</organism>
<sequence length="350" mass="38381">MKQSIRLLATAATALALSTAAQAADPDLTILDWAGWEIDGALAPYVAKHGDKPTYAFFADDDEAFQKVSSGFKADVVHPCPGAVPRYRDAGLIEPWDTSKVEAFSKIDPKLFDSHFIKDDGGVWFLPFDFAYTAIAYNTKEVPEADVQSLEVFADPKYAGRISISDNSDDVWALAFLATGVTSWENVTDEQVAAAAAWLRKIHPNVRSYWSDPSELAQMMASGEILVAWSWNDPVAILMSEGFPVGFNRAPKEGSTSFFCGFVNMKDGPGKEDKVYDWVNSMYAPSSAAPIVEAIGYANVNPDAMATIPEEQQKASFVDKIDTTLFLQTPMDPALRDKLVEEFELIKSGF</sequence>
<dbReference type="PANTHER" id="PTHR30222:SF17">
    <property type="entry name" value="SPERMIDINE_PUTRESCINE-BINDING PERIPLASMIC PROTEIN"/>
    <property type="match status" value="1"/>
</dbReference>
<accession>A0A2T4JDJ3</accession>
<dbReference type="Gene3D" id="3.40.190.10">
    <property type="entry name" value="Periplasmic binding protein-like II"/>
    <property type="match status" value="2"/>
</dbReference>
<dbReference type="Proteomes" id="UP000241362">
    <property type="component" value="Unassembled WGS sequence"/>
</dbReference>
<keyword evidence="1 2" id="KW-0732">Signal</keyword>
<feature type="chain" id="PRO_5015787229" evidence="2">
    <location>
        <begin position="24"/>
        <end position="350"/>
    </location>
</feature>
<proteinExistence type="predicted"/>
<gene>
    <name evidence="3" type="ORF">C5F44_02785</name>
</gene>
<dbReference type="EMBL" id="PZKE01000002">
    <property type="protein sequence ID" value="PTE15982.1"/>
    <property type="molecule type" value="Genomic_DNA"/>
</dbReference>
<keyword evidence="4" id="KW-1185">Reference proteome</keyword>